<feature type="compositionally biased region" description="Low complexity" evidence="3">
    <location>
        <begin position="482"/>
        <end position="496"/>
    </location>
</feature>
<comment type="caution">
    <text evidence="5">The sequence shown here is derived from an EMBL/GenBank/DDBJ whole genome shotgun (WGS) entry which is preliminary data.</text>
</comment>
<dbReference type="EMBL" id="QZBD01000057">
    <property type="protein sequence ID" value="THY32726.1"/>
    <property type="molecule type" value="Genomic_DNA"/>
</dbReference>
<dbReference type="Pfam" id="PF00339">
    <property type="entry name" value="Arrestin_N"/>
    <property type="match status" value="1"/>
</dbReference>
<evidence type="ECO:0000259" key="4">
    <source>
        <dbReference type="SMART" id="SM01017"/>
    </source>
</evidence>
<evidence type="ECO:0000256" key="3">
    <source>
        <dbReference type="SAM" id="MobiDB-lite"/>
    </source>
</evidence>
<name>A0A4S9LSE3_AURPU</name>
<feature type="domain" description="Arrestin C-terminal-like" evidence="4">
    <location>
        <begin position="171"/>
        <end position="331"/>
    </location>
</feature>
<dbReference type="PANTHER" id="PTHR11188">
    <property type="entry name" value="ARRESTIN DOMAIN CONTAINING PROTEIN"/>
    <property type="match status" value="1"/>
</dbReference>
<dbReference type="GO" id="GO:0031625">
    <property type="term" value="F:ubiquitin protein ligase binding"/>
    <property type="evidence" value="ECO:0007669"/>
    <property type="project" value="TreeGrafter"/>
</dbReference>
<feature type="region of interest" description="Disordered" evidence="3">
    <location>
        <begin position="538"/>
        <end position="623"/>
    </location>
</feature>
<comment type="subunit">
    <text evidence="2">Interacts with hulA.</text>
</comment>
<feature type="compositionally biased region" description="Low complexity" evidence="3">
    <location>
        <begin position="576"/>
        <end position="586"/>
    </location>
</feature>
<feature type="compositionally biased region" description="Polar residues" evidence="3">
    <location>
        <begin position="606"/>
        <end position="618"/>
    </location>
</feature>
<dbReference type="InterPro" id="IPR011021">
    <property type="entry name" value="Arrestin-like_N"/>
</dbReference>
<dbReference type="GO" id="GO:0070086">
    <property type="term" value="P:ubiquitin-dependent endocytosis"/>
    <property type="evidence" value="ECO:0007669"/>
    <property type="project" value="TreeGrafter"/>
</dbReference>
<dbReference type="SUPFAM" id="SSF81296">
    <property type="entry name" value="E set domains"/>
    <property type="match status" value="1"/>
</dbReference>
<reference evidence="5 6" key="1">
    <citation type="submission" date="2018-10" db="EMBL/GenBank/DDBJ databases">
        <title>Fifty Aureobasidium pullulans genomes reveal a recombining polyextremotolerant generalist.</title>
        <authorList>
            <person name="Gostincar C."/>
            <person name="Turk M."/>
            <person name="Zajc J."/>
            <person name="Gunde-Cimerman N."/>
        </authorList>
    </citation>
    <scope>NUCLEOTIDE SEQUENCE [LARGE SCALE GENOMIC DNA]</scope>
    <source>
        <strain evidence="5 6">EXF-6604</strain>
    </source>
</reference>
<dbReference type="AlphaFoldDB" id="A0A4S9LSE3"/>
<dbReference type="SMART" id="SM01017">
    <property type="entry name" value="Arrestin_C"/>
    <property type="match status" value="1"/>
</dbReference>
<comment type="similarity">
    <text evidence="1">Belongs to the arrestin family.</text>
</comment>
<proteinExistence type="inferred from homology"/>
<dbReference type="InterPro" id="IPR050357">
    <property type="entry name" value="Arrestin_domain-protein"/>
</dbReference>
<dbReference type="Gene3D" id="2.60.40.640">
    <property type="match status" value="1"/>
</dbReference>
<dbReference type="Proteomes" id="UP000306584">
    <property type="component" value="Unassembled WGS sequence"/>
</dbReference>
<gene>
    <name evidence="5" type="ORF">D6D01_02512</name>
</gene>
<dbReference type="InterPro" id="IPR014752">
    <property type="entry name" value="Arrestin-like_C"/>
</dbReference>
<evidence type="ECO:0000313" key="5">
    <source>
        <dbReference type="EMBL" id="THY32726.1"/>
    </source>
</evidence>
<protein>
    <recommendedName>
        <fullName evidence="4">Arrestin C-terminal-like domain-containing protein</fullName>
    </recommendedName>
</protein>
<dbReference type="InterPro" id="IPR014756">
    <property type="entry name" value="Ig_E-set"/>
</dbReference>
<evidence type="ECO:0000313" key="6">
    <source>
        <dbReference type="Proteomes" id="UP000306584"/>
    </source>
</evidence>
<dbReference type="Pfam" id="PF02752">
    <property type="entry name" value="Arrestin_C"/>
    <property type="match status" value="1"/>
</dbReference>
<dbReference type="InterPro" id="IPR011022">
    <property type="entry name" value="Arrestin_C-like"/>
</dbReference>
<accession>A0A4S9LSE3</accession>
<dbReference type="GO" id="GO:0005829">
    <property type="term" value="C:cytosol"/>
    <property type="evidence" value="ECO:0007669"/>
    <property type="project" value="TreeGrafter"/>
</dbReference>
<dbReference type="GO" id="GO:0030674">
    <property type="term" value="F:protein-macromolecule adaptor activity"/>
    <property type="evidence" value="ECO:0007669"/>
    <property type="project" value="TreeGrafter"/>
</dbReference>
<evidence type="ECO:0000256" key="1">
    <source>
        <dbReference type="ARBA" id="ARBA00005298"/>
    </source>
</evidence>
<dbReference type="GO" id="GO:0005886">
    <property type="term" value="C:plasma membrane"/>
    <property type="evidence" value="ECO:0007669"/>
    <property type="project" value="TreeGrafter"/>
</dbReference>
<sequence length="634" mass="69997">MVHTPRAKPVLEITPNNRFIVFHGDQHEAETIKLNGVVRLTTPDAMSIKNVKIWLEGKRRISWFYMGGMAAGEVSDKKTFWREERALGTSGTHKINSGSIEWPFEYTLDPSMPESIEGMNSTYIVYYLHASVSRPGWNAKDITTTQHIRIVRTLGGEQMETTRSRTNADIWANKLSYSISIPTDAVVFGTSIVADVELSPIRKGIKLGKIEMRLIEAVTKRIQAAEVPDQRGDRCKVDETDVAKADMEFPENSRVTFDEENPDNPIMEDEKYVFKATLELPKSLKQCRQDVDSHNINITHRFKLMVNIHNPEGHVSQLVCRLPVKLFISPNLPVDDQNEVQVAARTMTDAELNQQEVQPNAPPEYGRHQLDALYNDINTGGYMSRAPSGSATPFYAQSRNASSENLQSLNGVADMHHSQSMSALGGGESHFVPAQLRSRLANLQDQGSSRQIRAAPVAHHSPSGGNTPAYTGGYFAAHFNQSNHASPPHQSPSHSVPESRRASGDGEEMLDDHEPHLDDYDMGTLSRVPSYGAAVRTPGPFTPFADGPPSYMEATSRPPSPTLQLPQRPGAVHVRSGLSSPGSHSSTQTLTGGAVTPGSYAPNGLTPMTQLHPPTQLHSQHEDHRLRLLRARVE</sequence>
<feature type="region of interest" description="Disordered" evidence="3">
    <location>
        <begin position="444"/>
        <end position="520"/>
    </location>
</feature>
<organism evidence="5 6">
    <name type="scientific">Aureobasidium pullulans</name>
    <name type="common">Black yeast</name>
    <name type="synonym">Pullularia pullulans</name>
    <dbReference type="NCBI Taxonomy" id="5580"/>
    <lineage>
        <taxon>Eukaryota</taxon>
        <taxon>Fungi</taxon>
        <taxon>Dikarya</taxon>
        <taxon>Ascomycota</taxon>
        <taxon>Pezizomycotina</taxon>
        <taxon>Dothideomycetes</taxon>
        <taxon>Dothideomycetidae</taxon>
        <taxon>Dothideales</taxon>
        <taxon>Saccotheciaceae</taxon>
        <taxon>Aureobasidium</taxon>
    </lineage>
</organism>
<evidence type="ECO:0000256" key="2">
    <source>
        <dbReference type="ARBA" id="ARBA00038766"/>
    </source>
</evidence>
<dbReference type="PANTHER" id="PTHR11188:SF17">
    <property type="entry name" value="FI21816P1"/>
    <property type="match status" value="1"/>
</dbReference>